<dbReference type="InterPro" id="IPR050678">
    <property type="entry name" value="DNA_Partitioning_ATPase"/>
</dbReference>
<evidence type="ECO:0000313" key="3">
    <source>
        <dbReference type="Proteomes" id="UP001596317"/>
    </source>
</evidence>
<dbReference type="Proteomes" id="UP001596317">
    <property type="component" value="Unassembled WGS sequence"/>
</dbReference>
<dbReference type="CDD" id="cd02042">
    <property type="entry name" value="ParAB_family"/>
    <property type="match status" value="1"/>
</dbReference>
<dbReference type="PANTHER" id="PTHR13696:SF52">
    <property type="entry name" value="PARA FAMILY PROTEIN CT_582"/>
    <property type="match status" value="1"/>
</dbReference>
<dbReference type="Gene3D" id="3.40.50.300">
    <property type="entry name" value="P-loop containing nucleotide triphosphate hydrolases"/>
    <property type="match status" value="1"/>
</dbReference>
<keyword evidence="3" id="KW-1185">Reference proteome</keyword>
<dbReference type="InterPro" id="IPR027417">
    <property type="entry name" value="P-loop_NTPase"/>
</dbReference>
<dbReference type="EMBL" id="JBHSWB010000002">
    <property type="protein sequence ID" value="MFC6662877.1"/>
    <property type="molecule type" value="Genomic_DNA"/>
</dbReference>
<dbReference type="SUPFAM" id="SSF52540">
    <property type="entry name" value="P-loop containing nucleoside triphosphate hydrolases"/>
    <property type="match status" value="1"/>
</dbReference>
<comment type="caution">
    <text evidence="2">The sequence shown here is derived from an EMBL/GenBank/DDBJ whole genome shotgun (WGS) entry which is preliminary data.</text>
</comment>
<feature type="domain" description="AAA" evidence="1">
    <location>
        <begin position="1"/>
        <end position="125"/>
    </location>
</feature>
<protein>
    <submittedName>
        <fullName evidence="2">ParA family protein</fullName>
    </submittedName>
</protein>
<dbReference type="RefSeq" id="WP_380058793.1">
    <property type="nucleotide sequence ID" value="NZ_JBHSWB010000002.1"/>
</dbReference>
<name>A0ABW1ZRB2_9DEIO</name>
<accession>A0ABW1ZRB2</accession>
<evidence type="ECO:0000259" key="1">
    <source>
        <dbReference type="Pfam" id="PF13614"/>
    </source>
</evidence>
<reference evidence="3" key="1">
    <citation type="journal article" date="2019" name="Int. J. Syst. Evol. Microbiol.">
        <title>The Global Catalogue of Microorganisms (GCM) 10K type strain sequencing project: providing services to taxonomists for standard genome sequencing and annotation.</title>
        <authorList>
            <consortium name="The Broad Institute Genomics Platform"/>
            <consortium name="The Broad Institute Genome Sequencing Center for Infectious Disease"/>
            <person name="Wu L."/>
            <person name="Ma J."/>
        </authorList>
    </citation>
    <scope>NUCLEOTIDE SEQUENCE [LARGE SCALE GENOMIC DNA]</scope>
    <source>
        <strain evidence="3">CCUG 63830</strain>
    </source>
</reference>
<dbReference type="InterPro" id="IPR025669">
    <property type="entry name" value="AAA_dom"/>
</dbReference>
<organism evidence="2 3">
    <name type="scientific">Deinococcus multiflagellatus</name>
    <dbReference type="NCBI Taxonomy" id="1656887"/>
    <lineage>
        <taxon>Bacteria</taxon>
        <taxon>Thermotogati</taxon>
        <taxon>Deinococcota</taxon>
        <taxon>Deinococci</taxon>
        <taxon>Deinococcales</taxon>
        <taxon>Deinococcaceae</taxon>
        <taxon>Deinococcus</taxon>
    </lineage>
</organism>
<dbReference type="PANTHER" id="PTHR13696">
    <property type="entry name" value="P-LOOP CONTAINING NUCLEOSIDE TRIPHOSPHATE HYDROLASE"/>
    <property type="match status" value="1"/>
</dbReference>
<gene>
    <name evidence="2" type="ORF">ACFP90_22810</name>
</gene>
<proteinExistence type="predicted"/>
<evidence type="ECO:0000313" key="2">
    <source>
        <dbReference type="EMBL" id="MFC6662877.1"/>
    </source>
</evidence>
<dbReference type="Pfam" id="PF13614">
    <property type="entry name" value="AAA_31"/>
    <property type="match status" value="1"/>
</dbReference>
<sequence>MQTFTVFNHAGGAGKTSISLNVGHELAASGLRVLLIDLDPQASLTGWLGLTDVQPADTVYPVAVDDEPLPTPQQRYGLHVIPSNMNLALAEPHMLGAVGAQGRLSRALAAVADQYDAVIIDSPPASRSSRSWVPSRPIG</sequence>